<keyword evidence="14" id="KW-1185">Reference proteome</keyword>
<dbReference type="GO" id="GO:0005700">
    <property type="term" value="C:polytene chromosome"/>
    <property type="evidence" value="ECO:0007669"/>
    <property type="project" value="TreeGrafter"/>
</dbReference>
<feature type="domain" description="SET" evidence="13">
    <location>
        <begin position="65"/>
        <end position="187"/>
    </location>
</feature>
<dbReference type="InterPro" id="IPR051760">
    <property type="entry name" value="KMT5A"/>
</dbReference>
<keyword evidence="10" id="KW-0804">Transcription</keyword>
<evidence type="ECO:0000256" key="3">
    <source>
        <dbReference type="ARBA" id="ARBA00012187"/>
    </source>
</evidence>
<keyword evidence="6" id="KW-0808">Transferase</keyword>
<keyword evidence="5" id="KW-0489">Methyltransferase</keyword>
<proteinExistence type="predicted"/>
<dbReference type="Proteomes" id="UP000887565">
    <property type="component" value="Unplaced"/>
</dbReference>
<dbReference type="GO" id="GO:0043516">
    <property type="term" value="P:regulation of DNA damage response, signal transduction by p53 class mediator"/>
    <property type="evidence" value="ECO:0007669"/>
    <property type="project" value="TreeGrafter"/>
</dbReference>
<protein>
    <recommendedName>
        <fullName evidence="3">[histone H4]-lysine(20) N-methyltransferase</fullName>
        <ecNumber evidence="3">2.1.1.361</ecNumber>
    </recommendedName>
</protein>
<dbReference type="InterPro" id="IPR046341">
    <property type="entry name" value="SET_dom_sf"/>
</dbReference>
<keyword evidence="9" id="KW-0805">Transcription regulation</keyword>
<dbReference type="OMA" id="NHSILRP"/>
<dbReference type="EC" id="2.1.1.361" evidence="3"/>
<accession>A0A915KRN0</accession>
<evidence type="ECO:0000256" key="6">
    <source>
        <dbReference type="ARBA" id="ARBA00022679"/>
    </source>
</evidence>
<keyword evidence="7" id="KW-0949">S-adenosyl-L-methionine</keyword>
<dbReference type="AlphaFoldDB" id="A0A915KRN0"/>
<evidence type="ECO:0000256" key="12">
    <source>
        <dbReference type="ARBA" id="ARBA00047784"/>
    </source>
</evidence>
<dbReference type="Pfam" id="PF00856">
    <property type="entry name" value="SET"/>
    <property type="match status" value="1"/>
</dbReference>
<evidence type="ECO:0000256" key="9">
    <source>
        <dbReference type="ARBA" id="ARBA00023015"/>
    </source>
</evidence>
<comment type="subcellular location">
    <subcellularLocation>
        <location evidence="2">Chromosome</location>
    </subcellularLocation>
    <subcellularLocation>
        <location evidence="1">Nucleus</location>
    </subcellularLocation>
</comment>
<dbReference type="PROSITE" id="PS50280">
    <property type="entry name" value="SET"/>
    <property type="match status" value="1"/>
</dbReference>
<keyword evidence="11" id="KW-0539">Nucleus</keyword>
<evidence type="ECO:0000313" key="15">
    <source>
        <dbReference type="WBParaSite" id="nRc.2.0.1.t41134-RA"/>
    </source>
</evidence>
<dbReference type="InterPro" id="IPR001214">
    <property type="entry name" value="SET_dom"/>
</dbReference>
<dbReference type="GO" id="GO:0032259">
    <property type="term" value="P:methylation"/>
    <property type="evidence" value="ECO:0007669"/>
    <property type="project" value="UniProtKB-KW"/>
</dbReference>
<dbReference type="PROSITE" id="PS51571">
    <property type="entry name" value="SAM_MT43_PR_SET"/>
    <property type="match status" value="1"/>
</dbReference>
<evidence type="ECO:0000313" key="14">
    <source>
        <dbReference type="Proteomes" id="UP000887565"/>
    </source>
</evidence>
<dbReference type="SMART" id="SM00317">
    <property type="entry name" value="SET"/>
    <property type="match status" value="1"/>
</dbReference>
<dbReference type="WBParaSite" id="nRc.2.0.1.t41134-RA">
    <property type="protein sequence ID" value="nRc.2.0.1.t41134-RA"/>
    <property type="gene ID" value="nRc.2.0.1.g41134"/>
</dbReference>
<evidence type="ECO:0000256" key="8">
    <source>
        <dbReference type="ARBA" id="ARBA00022853"/>
    </source>
</evidence>
<organism evidence="14 15">
    <name type="scientific">Romanomermis culicivorax</name>
    <name type="common">Nematode worm</name>
    <dbReference type="NCBI Taxonomy" id="13658"/>
    <lineage>
        <taxon>Eukaryota</taxon>
        <taxon>Metazoa</taxon>
        <taxon>Ecdysozoa</taxon>
        <taxon>Nematoda</taxon>
        <taxon>Enoplea</taxon>
        <taxon>Dorylaimia</taxon>
        <taxon>Mermithida</taxon>
        <taxon>Mermithoidea</taxon>
        <taxon>Mermithidae</taxon>
        <taxon>Romanomermis</taxon>
    </lineage>
</organism>
<reference evidence="15" key="1">
    <citation type="submission" date="2022-11" db="UniProtKB">
        <authorList>
            <consortium name="WormBaseParasite"/>
        </authorList>
    </citation>
    <scope>IDENTIFICATION</scope>
</reference>
<name>A0A915KRN0_ROMCU</name>
<dbReference type="InterPro" id="IPR016858">
    <property type="entry name" value="KMT5A-like"/>
</dbReference>
<evidence type="ECO:0000256" key="1">
    <source>
        <dbReference type="ARBA" id="ARBA00004123"/>
    </source>
</evidence>
<dbReference type="InterPro" id="IPR047266">
    <property type="entry name" value="KMT5A-like_SET"/>
</dbReference>
<dbReference type="CDD" id="cd10528">
    <property type="entry name" value="SET_SETD8"/>
    <property type="match status" value="1"/>
</dbReference>
<evidence type="ECO:0000256" key="5">
    <source>
        <dbReference type="ARBA" id="ARBA00022603"/>
    </source>
</evidence>
<evidence type="ECO:0000256" key="7">
    <source>
        <dbReference type="ARBA" id="ARBA00022691"/>
    </source>
</evidence>
<evidence type="ECO:0000259" key="13">
    <source>
        <dbReference type="PROSITE" id="PS50280"/>
    </source>
</evidence>
<evidence type="ECO:0000256" key="11">
    <source>
        <dbReference type="ARBA" id="ARBA00023242"/>
    </source>
</evidence>
<evidence type="ECO:0000256" key="4">
    <source>
        <dbReference type="ARBA" id="ARBA00022454"/>
    </source>
</evidence>
<keyword evidence="8" id="KW-0156">Chromatin regulator</keyword>
<comment type="catalytic activity">
    <reaction evidence="12">
        <text>L-lysyl(20)-[histone H4] + S-adenosyl-L-methionine = N(6)-methyl-L-lysyl(20)-[histone H4] + S-adenosyl-L-homocysteine + H(+)</text>
        <dbReference type="Rhea" id="RHEA:60344"/>
        <dbReference type="Rhea" id="RHEA-COMP:15554"/>
        <dbReference type="Rhea" id="RHEA-COMP:15555"/>
        <dbReference type="ChEBI" id="CHEBI:15378"/>
        <dbReference type="ChEBI" id="CHEBI:29969"/>
        <dbReference type="ChEBI" id="CHEBI:57856"/>
        <dbReference type="ChEBI" id="CHEBI:59789"/>
        <dbReference type="ChEBI" id="CHEBI:61929"/>
        <dbReference type="EC" id="2.1.1.361"/>
    </reaction>
</comment>
<dbReference type="GO" id="GO:0006357">
    <property type="term" value="P:regulation of transcription by RNA polymerase II"/>
    <property type="evidence" value="ECO:0007669"/>
    <property type="project" value="TreeGrafter"/>
</dbReference>
<dbReference type="Gene3D" id="2.170.270.10">
    <property type="entry name" value="SET domain"/>
    <property type="match status" value="1"/>
</dbReference>
<evidence type="ECO:0000256" key="10">
    <source>
        <dbReference type="ARBA" id="ARBA00023163"/>
    </source>
</evidence>
<dbReference type="GO" id="GO:0140944">
    <property type="term" value="F:histone H4K20 monomethyltransferase activity"/>
    <property type="evidence" value="ECO:0007669"/>
    <property type="project" value="UniProtKB-EC"/>
</dbReference>
<dbReference type="SUPFAM" id="SSF82199">
    <property type="entry name" value="SET domain"/>
    <property type="match status" value="1"/>
</dbReference>
<evidence type="ECO:0000256" key="2">
    <source>
        <dbReference type="ARBA" id="ARBA00004286"/>
    </source>
</evidence>
<sequence length="203" mass="23424">MVRKAQPKVKTVKPKERKIKRDDADGYKKITDFFAVRRSERTVSNLLKKFESEETERAIIEGDEGHLYVCLFEGKGRGIRTSRKLRRGEFVVEYKGDLLERHAGLHREKLYSLDENIGCYMYYFEYGGKQYCVDATAETPYFGRLVNHSYKKPNCAAKVVEVGGVPRLILTALRTIDVGEELLYNYGERDKEVIAANPWLVNS</sequence>
<dbReference type="PANTHER" id="PTHR46167:SF1">
    <property type="entry name" value="N-LYSINE METHYLTRANSFERASE KMT5A"/>
    <property type="match status" value="1"/>
</dbReference>
<dbReference type="GO" id="GO:0005634">
    <property type="term" value="C:nucleus"/>
    <property type="evidence" value="ECO:0007669"/>
    <property type="project" value="UniProtKB-SubCell"/>
</dbReference>
<dbReference type="PANTHER" id="PTHR46167">
    <property type="entry name" value="N-LYSINE METHYLTRANSFERASE KMT5A"/>
    <property type="match status" value="1"/>
</dbReference>
<keyword evidence="4" id="KW-0158">Chromosome</keyword>